<dbReference type="Pfam" id="PF10137">
    <property type="entry name" value="CAP12-PCTIR_TIR"/>
    <property type="match status" value="1"/>
</dbReference>
<proteinExistence type="predicted"/>
<dbReference type="Proteomes" id="UP000672027">
    <property type="component" value="Chromosome"/>
</dbReference>
<evidence type="ECO:0000259" key="1">
    <source>
        <dbReference type="Pfam" id="PF10137"/>
    </source>
</evidence>
<sequence length="367" mass="41982">MHMTFGQRLKQFANAIDIVELETFKQTVTLIEDYLNEVLNIQVVRIMVEGIFNETEPALFKFDLNKTVPVEILLLNQVDNCKGQMPFAYFGRKPMWIVNANKREVLSKRNAQYLDLWSGVKDIVDYRPTGVDNIRTSIIIPIKNLDHLVYGVINFETTDYLEITRLAKEELIRIAETISILYQLYKTRGAQTESTEKAVKRLADSLKAGNMPKLTKPSVFLASADKADDAVIAIIREVMAESELSDKVDCIYWKTMSSLGNINQKLLETIASCQYGICYFSQKVSDHSPQYIDNANVVFEAGMFHGRVGNSVSIPCGWIPIREQDSPPSPFDFAAERMIIVPRNKHGELNEEKLRTYFRRYMKSLIE</sequence>
<dbReference type="EMBL" id="CP072800">
    <property type="protein sequence ID" value="QTR51208.1"/>
    <property type="molecule type" value="Genomic_DNA"/>
</dbReference>
<gene>
    <name evidence="2" type="ORF">J8380_06580</name>
</gene>
<organism evidence="2 3">
    <name type="scientific">Candidatus Thiothrix anitrata</name>
    <dbReference type="NCBI Taxonomy" id="2823902"/>
    <lineage>
        <taxon>Bacteria</taxon>
        <taxon>Pseudomonadati</taxon>
        <taxon>Pseudomonadota</taxon>
        <taxon>Gammaproteobacteria</taxon>
        <taxon>Thiotrichales</taxon>
        <taxon>Thiotrichaceae</taxon>
        <taxon>Thiothrix</taxon>
    </lineage>
</organism>
<accession>A0ABX7X7J3</accession>
<evidence type="ECO:0000313" key="2">
    <source>
        <dbReference type="EMBL" id="QTR51208.1"/>
    </source>
</evidence>
<evidence type="ECO:0000313" key="3">
    <source>
        <dbReference type="Proteomes" id="UP000672027"/>
    </source>
</evidence>
<feature type="domain" description="CD-NTase-associated protein 12/Pycsar effector protein TIR" evidence="1">
    <location>
        <begin position="235"/>
        <end position="313"/>
    </location>
</feature>
<reference evidence="2 3" key="1">
    <citation type="submission" date="2021-04" db="EMBL/GenBank/DDBJ databases">
        <title>Genomics, taxonomy and metabolism of representatives of sulfur bacteria of the genus Thiothrix: Thiothrix fructosivorans QT, Thiothrix unzii A1T and three new species, Thiothrix subterranea sp. nov., Thiothrix litoralis sp. nov. and 'Candidatus Thiothrix anitrata' sp. nov.</title>
        <authorList>
            <person name="Ravin N.V."/>
            <person name="Smolyakov D."/>
            <person name="Rudenko T.S."/>
            <person name="Mardanov A.V."/>
            <person name="Beletsky A.V."/>
            <person name="Markov N.D."/>
            <person name="Fomenkov A.I."/>
            <person name="Roberts R.J."/>
            <person name="Karnachuk O.V."/>
            <person name="Novikov A."/>
            <person name="Grabovich M.Y."/>
        </authorList>
    </citation>
    <scope>NUCLEOTIDE SEQUENCE [LARGE SCALE GENOMIC DNA]</scope>
    <source>
        <strain evidence="2 3">A52</strain>
    </source>
</reference>
<dbReference type="InterPro" id="IPR019302">
    <property type="entry name" value="CAP12/PCTIR_TIR_dom"/>
</dbReference>
<name>A0ABX7X7J3_9GAMM</name>
<dbReference type="RefSeq" id="WP_210229416.1">
    <property type="nucleotide sequence ID" value="NZ_CP072800.1"/>
</dbReference>
<keyword evidence="3" id="KW-1185">Reference proteome</keyword>
<protein>
    <submittedName>
        <fullName evidence="2">Nucleotide-binding protein</fullName>
    </submittedName>
</protein>